<gene>
    <name evidence="3" type="ORF">FA15DRAFT_579856</name>
</gene>
<keyword evidence="4" id="KW-1185">Reference proteome</keyword>
<feature type="domain" description="RAVE complex protein Rav1 C-terminal" evidence="2">
    <location>
        <begin position="579"/>
        <end position="1230"/>
    </location>
</feature>
<dbReference type="Pfam" id="PF12234">
    <property type="entry name" value="Rav1p_C"/>
    <property type="match status" value="1"/>
</dbReference>
<accession>A0A5C3LCJ6</accession>
<proteinExistence type="predicted"/>
<dbReference type="InterPro" id="IPR015943">
    <property type="entry name" value="WD40/YVTN_repeat-like_dom_sf"/>
</dbReference>
<dbReference type="EMBL" id="ML210146">
    <property type="protein sequence ID" value="TFK30799.1"/>
    <property type="molecule type" value="Genomic_DNA"/>
</dbReference>
<protein>
    <submittedName>
        <fullName evidence="3">WD repeat-containing protein</fullName>
    </submittedName>
</protein>
<dbReference type="Proteomes" id="UP000307440">
    <property type="component" value="Unassembled WGS sequence"/>
</dbReference>
<dbReference type="InterPro" id="IPR036322">
    <property type="entry name" value="WD40_repeat_dom_sf"/>
</dbReference>
<dbReference type="PANTHER" id="PTHR13950:SF9">
    <property type="entry name" value="RABCONNECTIN-3A"/>
    <property type="match status" value="1"/>
</dbReference>
<evidence type="ECO:0000313" key="3">
    <source>
        <dbReference type="EMBL" id="TFK30799.1"/>
    </source>
</evidence>
<dbReference type="GO" id="GO:0043291">
    <property type="term" value="C:RAVE complex"/>
    <property type="evidence" value="ECO:0007669"/>
    <property type="project" value="TreeGrafter"/>
</dbReference>
<name>A0A5C3LCJ6_COPMA</name>
<evidence type="ECO:0000259" key="2">
    <source>
        <dbReference type="Pfam" id="PF12234"/>
    </source>
</evidence>
<dbReference type="InterPro" id="IPR022033">
    <property type="entry name" value="Rav1p_C"/>
</dbReference>
<evidence type="ECO:0000313" key="4">
    <source>
        <dbReference type="Proteomes" id="UP000307440"/>
    </source>
</evidence>
<dbReference type="PANTHER" id="PTHR13950">
    <property type="entry name" value="RABCONNECTIN-RELATED"/>
    <property type="match status" value="1"/>
</dbReference>
<feature type="region of interest" description="Disordered" evidence="1">
    <location>
        <begin position="817"/>
        <end position="839"/>
    </location>
</feature>
<feature type="compositionally biased region" description="Basic and acidic residues" evidence="1">
    <location>
        <begin position="828"/>
        <end position="839"/>
    </location>
</feature>
<dbReference type="SUPFAM" id="SSF50978">
    <property type="entry name" value="WD40 repeat-like"/>
    <property type="match status" value="1"/>
</dbReference>
<organism evidence="3 4">
    <name type="scientific">Coprinopsis marcescibilis</name>
    <name type="common">Agaric fungus</name>
    <name type="synonym">Psathyrella marcescibilis</name>
    <dbReference type="NCBI Taxonomy" id="230819"/>
    <lineage>
        <taxon>Eukaryota</taxon>
        <taxon>Fungi</taxon>
        <taxon>Dikarya</taxon>
        <taxon>Basidiomycota</taxon>
        <taxon>Agaricomycotina</taxon>
        <taxon>Agaricomycetes</taxon>
        <taxon>Agaricomycetidae</taxon>
        <taxon>Agaricales</taxon>
        <taxon>Agaricineae</taxon>
        <taxon>Psathyrellaceae</taxon>
        <taxon>Coprinopsis</taxon>
    </lineage>
</organism>
<sequence length="1337" mass="151041">MLQLQQTCTGYPAAGLQFIQLPKETLLLYPSVDAIIIRNAQSLVLRRILAFWEAFPGSIKARETISYMSVDSGMKLIVAAMNSRIVAWALSEVQGDAWRIHSTLILPEGYKVTSLDNKAGLLAVGTENGLSIYTLVMENDLLTWSLKWSTSAGPVIHTSFAPSLMFIATVSRHDAIVRLYSTASGRQTQSIPHPRHVVKMTWRRPQPTSRDDLILYTISSDSVLRIFLPVLDAPEYLQLHGSLDLFSSLPYSVAEDQSASESTIFWLDRRTIGTVIGYLLTHQLKQDNGRKRRIQEIHDEGWDLFLRILADGSIVVTALANIDRRPPTLLRQFTLQQSQPCVFTHPPKYLYLLPNRDPSLLTLVTSSPLLTFELSPLAFFDAQSHGLRLVASFPEREPDEESPVVRLVRTPEGTGVGAIRENRGGQAWTITRRGTELKPTGSWNECDFMVVLFQGHRWATFLQQSGILTLRSQPIQTLTLPRLESLFTMPSPNGCELIIAITEDFDVIQIMVTDEPAPQFSIKYRSKLPISSPLRFIQPVDPMAWGTSNRDWTEHDALLSVSDDGELAFWAPETFNGSPWKCTGTVKTDRSGFKKAKCSSMKKTALVVAQADSDELTIWDSTVSEFSTGLEFQDVKRQVLNVGALFFSHLPFSDRILDLDWSSTPFMQSILAVGYARHVDLVCQQRSTYFDDGPGWAVCHRISLESVTPYHIRDSVWMAHGSFLIAAGQQMYLFGDPPPNRPGDQSGEGLFEHVARRNGPLEDYHPQMLLQCLLWEKIELVKDIIVNLVKDISRHDKLGYVDSWTAAPIEQFLQTTKPSSGRARKKEYHSLFDDRSRQNDEIEEEQFSRGLVNRLISHLEKHPLPHLTPNEQAHLVVLIQTTLEIDEQRRALDANGLRYLISMRSFYITNQRANTSPTNGALLHQTGKRERLRFRDMLWAFHSESQDLLLNASTAACNGKMTWSDARALGISLWLTSPETLKQQLEIIARNEYMAGEDRDPTACSIFYFALGKYKLVQGLWRQASWHKEQGLMLKFLSNNFSEPRWKTAALKNAYALMGKQRFSYAAAFFLLGGSPKDAINVCLRHLQDFQLAIALARVVEQRNDGPILQSILSETVLPIALQLGNRWLASWTFWQLHRRDLAVRGPLVLIVFQKPLREIALAFNLIIEEIVEPHYDDPSLALLFSQLRSKTLQTVKGTSEISGRSEFNFVLQIARVFCRMGCHALALDLVRSWSFARPSTHLAPHPTSPLHSPKTSRIFPLEPVLNRRASILIDIDVTALPPSRTETPKQQHGETLSSNANEDIHDLFARKAGLGNLMKTAKQNVQIPEFDMNSFF</sequence>
<dbReference type="STRING" id="230819.A0A5C3LCJ6"/>
<reference evidence="3 4" key="1">
    <citation type="journal article" date="2019" name="Nat. Ecol. Evol.">
        <title>Megaphylogeny resolves global patterns of mushroom evolution.</title>
        <authorList>
            <person name="Varga T."/>
            <person name="Krizsan K."/>
            <person name="Foldi C."/>
            <person name="Dima B."/>
            <person name="Sanchez-Garcia M."/>
            <person name="Sanchez-Ramirez S."/>
            <person name="Szollosi G.J."/>
            <person name="Szarkandi J.G."/>
            <person name="Papp V."/>
            <person name="Albert L."/>
            <person name="Andreopoulos W."/>
            <person name="Angelini C."/>
            <person name="Antonin V."/>
            <person name="Barry K.W."/>
            <person name="Bougher N.L."/>
            <person name="Buchanan P."/>
            <person name="Buyck B."/>
            <person name="Bense V."/>
            <person name="Catcheside P."/>
            <person name="Chovatia M."/>
            <person name="Cooper J."/>
            <person name="Damon W."/>
            <person name="Desjardin D."/>
            <person name="Finy P."/>
            <person name="Geml J."/>
            <person name="Haridas S."/>
            <person name="Hughes K."/>
            <person name="Justo A."/>
            <person name="Karasinski D."/>
            <person name="Kautmanova I."/>
            <person name="Kiss B."/>
            <person name="Kocsube S."/>
            <person name="Kotiranta H."/>
            <person name="LaButti K.M."/>
            <person name="Lechner B.E."/>
            <person name="Liimatainen K."/>
            <person name="Lipzen A."/>
            <person name="Lukacs Z."/>
            <person name="Mihaltcheva S."/>
            <person name="Morgado L.N."/>
            <person name="Niskanen T."/>
            <person name="Noordeloos M.E."/>
            <person name="Ohm R.A."/>
            <person name="Ortiz-Santana B."/>
            <person name="Ovrebo C."/>
            <person name="Racz N."/>
            <person name="Riley R."/>
            <person name="Savchenko A."/>
            <person name="Shiryaev A."/>
            <person name="Soop K."/>
            <person name="Spirin V."/>
            <person name="Szebenyi C."/>
            <person name="Tomsovsky M."/>
            <person name="Tulloss R.E."/>
            <person name="Uehling J."/>
            <person name="Grigoriev I.V."/>
            <person name="Vagvolgyi C."/>
            <person name="Papp T."/>
            <person name="Martin F.M."/>
            <person name="Miettinen O."/>
            <person name="Hibbett D.S."/>
            <person name="Nagy L.G."/>
        </authorList>
    </citation>
    <scope>NUCLEOTIDE SEQUENCE [LARGE SCALE GENOMIC DNA]</scope>
    <source>
        <strain evidence="3 4">CBS 121175</strain>
    </source>
</reference>
<dbReference type="Gene3D" id="2.130.10.10">
    <property type="entry name" value="YVTN repeat-like/Quinoprotein amine dehydrogenase"/>
    <property type="match status" value="2"/>
</dbReference>
<evidence type="ECO:0000256" key="1">
    <source>
        <dbReference type="SAM" id="MobiDB-lite"/>
    </source>
</evidence>
<dbReference type="GO" id="GO:0007035">
    <property type="term" value="P:vacuolar acidification"/>
    <property type="evidence" value="ECO:0007669"/>
    <property type="project" value="TreeGrafter"/>
</dbReference>
<dbReference type="OrthoDB" id="342131at2759"/>
<dbReference type="InterPro" id="IPR052208">
    <property type="entry name" value="DmX-like/RAVE_component"/>
</dbReference>